<evidence type="ECO:0000313" key="2">
    <source>
        <dbReference type="EMBL" id="KAK6500257.1"/>
    </source>
</evidence>
<dbReference type="InterPro" id="IPR017359">
    <property type="entry name" value="Phi-like"/>
</dbReference>
<dbReference type="EMBL" id="JAVHJL010000007">
    <property type="protein sequence ID" value="KAK6500257.1"/>
    <property type="molecule type" value="Genomic_DNA"/>
</dbReference>
<evidence type="ECO:0000313" key="3">
    <source>
        <dbReference type="Proteomes" id="UP001370758"/>
    </source>
</evidence>
<accession>A0AAV9W1C9</accession>
<dbReference type="InterPro" id="IPR010541">
    <property type="entry name" value="Prp3_C"/>
</dbReference>
<dbReference type="Proteomes" id="UP001370758">
    <property type="component" value="Unassembled WGS sequence"/>
</dbReference>
<feature type="domain" description="Small nuclear ribonucleoprotein Prp3 C-terminal" evidence="1">
    <location>
        <begin position="87"/>
        <end position="207"/>
    </location>
</feature>
<dbReference type="PANTHER" id="PTHR15955:SF8">
    <property type="entry name" value="RWD DOMAIN-CONTAINING PROTEIN 2B-RELATED"/>
    <property type="match status" value="1"/>
</dbReference>
<gene>
    <name evidence="2" type="primary">RWDD2B</name>
    <name evidence="2" type="ORF">TWF481_010604</name>
</gene>
<protein>
    <submittedName>
        <fullName evidence="2">RWD domain containing</fullName>
    </submittedName>
</protein>
<name>A0AAV9W1C9_9PEZI</name>
<dbReference type="AlphaFoldDB" id="A0AAV9W1C9"/>
<reference evidence="2 3" key="1">
    <citation type="submission" date="2023-08" db="EMBL/GenBank/DDBJ databases">
        <authorList>
            <person name="Palmer J.M."/>
        </authorList>
    </citation>
    <scope>NUCLEOTIDE SEQUENCE [LARGE SCALE GENOMIC DNA]</scope>
    <source>
        <strain evidence="2 3">TWF481</strain>
    </source>
</reference>
<dbReference type="InterPro" id="IPR059181">
    <property type="entry name" value="RWDD2A-B_C"/>
</dbReference>
<dbReference type="CDD" id="cd24163">
    <property type="entry name" value="RWDD2_C"/>
    <property type="match status" value="1"/>
</dbReference>
<sequence length="214" mass="24444">MALVASERRTVVLTIEGRVSTSCLPRHGLALGMHMVLRFELFWLVEFCKWARNLKVSRPTTPPRTQVPRLAPPPIEACTMIFSRVFFMFHHIRSKIKRKSIRTMAESMDIRGVCKPGYPGFLYVEGEDSAIRTYVKEIKRMKWQSVEVRRNVQETIPDAVWETNKLNKSCKSQTGRLGGPFTVVEVETSAEMSRILREAGLGDFLQKAMTGSHD</sequence>
<dbReference type="Pfam" id="PF06544">
    <property type="entry name" value="Prp3_C"/>
    <property type="match status" value="1"/>
</dbReference>
<evidence type="ECO:0000259" key="1">
    <source>
        <dbReference type="Pfam" id="PF06544"/>
    </source>
</evidence>
<proteinExistence type="predicted"/>
<comment type="caution">
    <text evidence="2">The sequence shown here is derived from an EMBL/GenBank/DDBJ whole genome shotgun (WGS) entry which is preliminary data.</text>
</comment>
<dbReference type="PANTHER" id="PTHR15955">
    <property type="entry name" value="RWD DOMAIN CONTAINING PROTEIN 2"/>
    <property type="match status" value="1"/>
</dbReference>
<organism evidence="2 3">
    <name type="scientific">Arthrobotrys musiformis</name>
    <dbReference type="NCBI Taxonomy" id="47236"/>
    <lineage>
        <taxon>Eukaryota</taxon>
        <taxon>Fungi</taxon>
        <taxon>Dikarya</taxon>
        <taxon>Ascomycota</taxon>
        <taxon>Pezizomycotina</taxon>
        <taxon>Orbiliomycetes</taxon>
        <taxon>Orbiliales</taxon>
        <taxon>Orbiliaceae</taxon>
        <taxon>Arthrobotrys</taxon>
    </lineage>
</organism>
<keyword evidence="3" id="KW-1185">Reference proteome</keyword>